<evidence type="ECO:0000256" key="1">
    <source>
        <dbReference type="ARBA" id="ARBA00022741"/>
    </source>
</evidence>
<comment type="caution">
    <text evidence="7">The sequence shown here is derived from an EMBL/GenBank/DDBJ whole genome shotgun (WGS) entry which is preliminary data.</text>
</comment>
<feature type="region of interest" description="Disordered" evidence="4">
    <location>
        <begin position="211"/>
        <end position="232"/>
    </location>
</feature>
<keyword evidence="2" id="KW-0378">Hydrolase</keyword>
<feature type="domain" description="Carboxyltransferase" evidence="5">
    <location>
        <begin position="1"/>
        <end position="192"/>
    </location>
</feature>
<evidence type="ECO:0000256" key="2">
    <source>
        <dbReference type="ARBA" id="ARBA00022801"/>
    </source>
</evidence>
<evidence type="ECO:0000313" key="8">
    <source>
        <dbReference type="Proteomes" id="UP001597308"/>
    </source>
</evidence>
<evidence type="ECO:0000259" key="6">
    <source>
        <dbReference type="SMART" id="SM00797"/>
    </source>
</evidence>
<feature type="domain" description="Carboxyltransferase" evidence="6">
    <location>
        <begin position="257"/>
        <end position="539"/>
    </location>
</feature>
<sequence>MRFLPAGSGSMLVELADLDETLALQASLAAAPLADIDEVTPGARTLLLRLRPGAWRDPGRVAAELFARDLTASARAAGPLVDIPALYDGEDLGEVADHLGVTPEEVVRRHTGSDYDVAFIGFAPGFAYLVGGEPSLNVPRRRSPRTRIPAGSVALAGLFSGVYPKDSPGGWQLIGRTPLEMWDPAREPAALLQPGARVRFRALRDRDEFEAARESFAEPRRSAPASPEPEAGGTVLTLVEAPLPALVQDLGRPGFAGQGVSASGALDRAALRAANRIVGNEPGRPCLEIAGGGFVFTSSGPAVVAVAGAPCALEIRAADGVPYPAAAYAPLPLAAGDRVALRAPERGVRSYLAARGGFTVEPELGSASTDTLARLGPAPLQTGARLAIGTGPAGPVALHETPAEEPPATGDVVTLDVVLGPRADWFTAASLALLCEQDWEVTPRSDRVGLRLAGERALGRADPTAELPSEGTATGAIQVPHDGQPVLFLADHPLTGGYPVIATVAERHLDRAGQIPPGARIRFRALGPFAEIVPTSDRIDA</sequence>
<feature type="compositionally biased region" description="Basic and acidic residues" evidence="4">
    <location>
        <begin position="211"/>
        <end position="221"/>
    </location>
</feature>
<protein>
    <submittedName>
        <fullName evidence="7">5-oxoprolinase/urea amidolyase family protein</fullName>
    </submittedName>
</protein>
<keyword evidence="3" id="KW-0067">ATP-binding</keyword>
<dbReference type="InterPro" id="IPR003833">
    <property type="entry name" value="CT_C_D"/>
</dbReference>
<dbReference type="Gene3D" id="3.30.1360.40">
    <property type="match status" value="1"/>
</dbReference>
<dbReference type="InterPro" id="IPR029000">
    <property type="entry name" value="Cyclophilin-like_dom_sf"/>
</dbReference>
<evidence type="ECO:0000259" key="5">
    <source>
        <dbReference type="SMART" id="SM00796"/>
    </source>
</evidence>
<name>A0ABW4K1Q8_9HYPH</name>
<dbReference type="PANTHER" id="PTHR43309">
    <property type="entry name" value="5-OXOPROLINASE SUBUNIT C"/>
    <property type="match status" value="1"/>
</dbReference>
<dbReference type="InterPro" id="IPR003778">
    <property type="entry name" value="CT_A_B"/>
</dbReference>
<evidence type="ECO:0000256" key="4">
    <source>
        <dbReference type="SAM" id="MobiDB-lite"/>
    </source>
</evidence>
<dbReference type="EMBL" id="JBHUER010000002">
    <property type="protein sequence ID" value="MFD1702044.1"/>
    <property type="molecule type" value="Genomic_DNA"/>
</dbReference>
<accession>A0ABW4K1Q8</accession>
<proteinExistence type="predicted"/>
<dbReference type="NCBIfam" id="TIGR00724">
    <property type="entry name" value="urea_amlyse_rel"/>
    <property type="match status" value="1"/>
</dbReference>
<organism evidence="7 8">
    <name type="scientific">Methylopila henanensis</name>
    <dbReference type="NCBI Taxonomy" id="873516"/>
    <lineage>
        <taxon>Bacteria</taxon>
        <taxon>Pseudomonadati</taxon>
        <taxon>Pseudomonadota</taxon>
        <taxon>Alphaproteobacteria</taxon>
        <taxon>Hyphomicrobiales</taxon>
        <taxon>Methylopilaceae</taxon>
        <taxon>Methylopila</taxon>
    </lineage>
</organism>
<keyword evidence="8" id="KW-1185">Reference proteome</keyword>
<evidence type="ECO:0000256" key="3">
    <source>
        <dbReference type="ARBA" id="ARBA00022840"/>
    </source>
</evidence>
<dbReference type="InterPro" id="IPR052708">
    <property type="entry name" value="PxpC"/>
</dbReference>
<dbReference type="Proteomes" id="UP001597308">
    <property type="component" value="Unassembled WGS sequence"/>
</dbReference>
<dbReference type="SUPFAM" id="SSF50891">
    <property type="entry name" value="Cyclophilin-like"/>
    <property type="match status" value="2"/>
</dbReference>
<dbReference type="Gene3D" id="2.40.100.10">
    <property type="entry name" value="Cyclophilin-like"/>
    <property type="match status" value="2"/>
</dbReference>
<dbReference type="SMART" id="SM00796">
    <property type="entry name" value="AHS1"/>
    <property type="match status" value="1"/>
</dbReference>
<dbReference type="RefSeq" id="WP_378797024.1">
    <property type="nucleotide sequence ID" value="NZ_JBHUER010000002.1"/>
</dbReference>
<dbReference type="SMART" id="SM00797">
    <property type="entry name" value="AHS2"/>
    <property type="match status" value="1"/>
</dbReference>
<dbReference type="SUPFAM" id="SSF160467">
    <property type="entry name" value="PH0987 N-terminal domain-like"/>
    <property type="match status" value="1"/>
</dbReference>
<dbReference type="Pfam" id="PF02626">
    <property type="entry name" value="CT_A_B"/>
    <property type="match status" value="1"/>
</dbReference>
<reference evidence="8" key="1">
    <citation type="journal article" date="2019" name="Int. J. Syst. Evol. Microbiol.">
        <title>The Global Catalogue of Microorganisms (GCM) 10K type strain sequencing project: providing services to taxonomists for standard genome sequencing and annotation.</title>
        <authorList>
            <consortium name="The Broad Institute Genomics Platform"/>
            <consortium name="The Broad Institute Genome Sequencing Center for Infectious Disease"/>
            <person name="Wu L."/>
            <person name="Ma J."/>
        </authorList>
    </citation>
    <scope>NUCLEOTIDE SEQUENCE [LARGE SCALE GENOMIC DNA]</scope>
    <source>
        <strain evidence="8">KCTC 23707</strain>
    </source>
</reference>
<dbReference type="PANTHER" id="PTHR43309:SF3">
    <property type="entry name" value="5-OXOPROLINASE SUBUNIT C"/>
    <property type="match status" value="1"/>
</dbReference>
<evidence type="ECO:0000313" key="7">
    <source>
        <dbReference type="EMBL" id="MFD1702044.1"/>
    </source>
</evidence>
<keyword evidence="1" id="KW-0547">Nucleotide-binding</keyword>
<gene>
    <name evidence="7" type="ORF">ACFSCV_03410</name>
</gene>
<dbReference type="Pfam" id="PF02682">
    <property type="entry name" value="CT_C_D"/>
    <property type="match status" value="1"/>
</dbReference>